<evidence type="ECO:0000313" key="1">
    <source>
        <dbReference type="EMBL" id="MBB3154771.1"/>
    </source>
</evidence>
<protein>
    <recommendedName>
        <fullName evidence="3">Beta-mannanase</fullName>
    </recommendedName>
</protein>
<evidence type="ECO:0008006" key="3">
    <source>
        <dbReference type="Google" id="ProtNLM"/>
    </source>
</evidence>
<dbReference type="EMBL" id="JACHXW010000018">
    <property type="protein sequence ID" value="MBB3154771.1"/>
    <property type="molecule type" value="Genomic_DNA"/>
</dbReference>
<dbReference type="Proteomes" id="UP000518605">
    <property type="component" value="Unassembled WGS sequence"/>
</dbReference>
<sequence>MRFVDAEDGSPAITGLTRSLEEDHCTLRWIWPSGIDAVYIERMAAGQSADGFGNKGEPKLYTRAEYKANNGYQTRIEGIGIVAFTVYAYQEGDGGPLLIQQANRENRIEISAGRAKIHYSVMSKSGLFRKFKTVQIQVTAEVPIAKDVLCYVKKQGGYPANKEDGMAYPFVAPFDAGKNMLPAIEIGKEDYVRLFFTDGKTYGQLYELISV</sequence>
<keyword evidence="2" id="KW-1185">Reference proteome</keyword>
<name>A0A7W5CBQ2_9BACL</name>
<evidence type="ECO:0000313" key="2">
    <source>
        <dbReference type="Proteomes" id="UP000518605"/>
    </source>
</evidence>
<dbReference type="RefSeq" id="WP_183568817.1">
    <property type="nucleotide sequence ID" value="NZ_CBCSLB010000018.1"/>
</dbReference>
<proteinExistence type="predicted"/>
<accession>A0A7W5CBQ2</accession>
<organism evidence="1 2">
    <name type="scientific">Paenibacillus endophyticus</name>
    <dbReference type="NCBI Taxonomy" id="1294268"/>
    <lineage>
        <taxon>Bacteria</taxon>
        <taxon>Bacillati</taxon>
        <taxon>Bacillota</taxon>
        <taxon>Bacilli</taxon>
        <taxon>Bacillales</taxon>
        <taxon>Paenibacillaceae</taxon>
        <taxon>Paenibacillus</taxon>
    </lineage>
</organism>
<gene>
    <name evidence="1" type="ORF">FHS16_004853</name>
</gene>
<reference evidence="1 2" key="1">
    <citation type="submission" date="2020-08" db="EMBL/GenBank/DDBJ databases">
        <title>Genomic Encyclopedia of Type Strains, Phase III (KMG-III): the genomes of soil and plant-associated and newly described type strains.</title>
        <authorList>
            <person name="Whitman W."/>
        </authorList>
    </citation>
    <scope>NUCLEOTIDE SEQUENCE [LARGE SCALE GENOMIC DNA]</scope>
    <source>
        <strain evidence="1 2">CECT 8234</strain>
    </source>
</reference>
<comment type="caution">
    <text evidence="1">The sequence shown here is derived from an EMBL/GenBank/DDBJ whole genome shotgun (WGS) entry which is preliminary data.</text>
</comment>
<dbReference type="AlphaFoldDB" id="A0A7W5CBQ2"/>